<name>A0A2T0W3V0_9LACT</name>
<dbReference type="GO" id="GO:0003729">
    <property type="term" value="F:mRNA binding"/>
    <property type="evidence" value="ECO:0007669"/>
    <property type="project" value="InterPro"/>
</dbReference>
<evidence type="ECO:0000313" key="8">
    <source>
        <dbReference type="EMBL" id="PRY80137.1"/>
    </source>
</evidence>
<comment type="similarity">
    <text evidence="1">Belongs to the HicA mRNA interferase family.</text>
</comment>
<sequence length="63" mass="6901">MTFREAKKILKKNGWVHVRTNGSHVQFKKAGVDFTANVPCHGSKDLSIGVLKSLEKGTGLSFT</sequence>
<dbReference type="RefSeq" id="WP_106194933.1">
    <property type="nucleotide sequence ID" value="NZ_PVTO01000021.1"/>
</dbReference>
<keyword evidence="3" id="KW-0540">Nuclease</keyword>
<keyword evidence="7" id="KW-0346">Stress response</keyword>
<keyword evidence="5" id="KW-0378">Hydrolase</keyword>
<evidence type="ECO:0000256" key="4">
    <source>
        <dbReference type="ARBA" id="ARBA00022759"/>
    </source>
</evidence>
<dbReference type="Gene3D" id="3.30.920.30">
    <property type="entry name" value="Hypothetical protein"/>
    <property type="match status" value="1"/>
</dbReference>
<dbReference type="SUPFAM" id="SSF54786">
    <property type="entry name" value="YcfA/nrd intein domain"/>
    <property type="match status" value="1"/>
</dbReference>
<evidence type="ECO:0000313" key="9">
    <source>
        <dbReference type="Proteomes" id="UP000238205"/>
    </source>
</evidence>
<dbReference type="OrthoDB" id="286048at2"/>
<keyword evidence="9" id="KW-1185">Reference proteome</keyword>
<dbReference type="EMBL" id="PVTO01000021">
    <property type="protein sequence ID" value="PRY80137.1"/>
    <property type="molecule type" value="Genomic_DNA"/>
</dbReference>
<dbReference type="GO" id="GO:0016787">
    <property type="term" value="F:hydrolase activity"/>
    <property type="evidence" value="ECO:0007669"/>
    <property type="project" value="UniProtKB-KW"/>
</dbReference>
<keyword evidence="4" id="KW-0255">Endonuclease</keyword>
<evidence type="ECO:0000256" key="3">
    <source>
        <dbReference type="ARBA" id="ARBA00022722"/>
    </source>
</evidence>
<dbReference type="InterPro" id="IPR012933">
    <property type="entry name" value="HicA_mRNA_interferase"/>
</dbReference>
<dbReference type="AlphaFoldDB" id="A0A2T0W3V0"/>
<evidence type="ECO:0000256" key="7">
    <source>
        <dbReference type="ARBA" id="ARBA00023016"/>
    </source>
</evidence>
<evidence type="ECO:0000256" key="6">
    <source>
        <dbReference type="ARBA" id="ARBA00022884"/>
    </source>
</evidence>
<evidence type="ECO:0000256" key="1">
    <source>
        <dbReference type="ARBA" id="ARBA00006620"/>
    </source>
</evidence>
<evidence type="ECO:0000256" key="2">
    <source>
        <dbReference type="ARBA" id="ARBA00022649"/>
    </source>
</evidence>
<protein>
    <submittedName>
        <fullName evidence="8">Putative RNA binding protein YcfA (HicA-like mRNA interferase family)</fullName>
    </submittedName>
</protein>
<keyword evidence="6" id="KW-0694">RNA-binding</keyword>
<evidence type="ECO:0000256" key="5">
    <source>
        <dbReference type="ARBA" id="ARBA00022801"/>
    </source>
</evidence>
<comment type="caution">
    <text evidence="8">The sequence shown here is derived from an EMBL/GenBank/DDBJ whole genome shotgun (WGS) entry which is preliminary data.</text>
</comment>
<dbReference type="GO" id="GO:0004519">
    <property type="term" value="F:endonuclease activity"/>
    <property type="evidence" value="ECO:0007669"/>
    <property type="project" value="UniProtKB-KW"/>
</dbReference>
<keyword evidence="2" id="KW-1277">Toxin-antitoxin system</keyword>
<proteinExistence type="inferred from homology"/>
<dbReference type="InterPro" id="IPR038570">
    <property type="entry name" value="HicA_sf"/>
</dbReference>
<reference evidence="8 9" key="1">
    <citation type="submission" date="2018-03" db="EMBL/GenBank/DDBJ databases">
        <title>Genomic Encyclopedia of Archaeal and Bacterial Type Strains, Phase II (KMG-II): from individual species to whole genera.</title>
        <authorList>
            <person name="Goeker M."/>
        </authorList>
    </citation>
    <scope>NUCLEOTIDE SEQUENCE [LARGE SCALE GENOMIC DNA]</scope>
    <source>
        <strain evidence="8 9">DSM 13175</strain>
    </source>
</reference>
<organism evidence="8 9">
    <name type="scientific">Alkalibacterium olivapovliticus</name>
    <dbReference type="NCBI Taxonomy" id="99907"/>
    <lineage>
        <taxon>Bacteria</taxon>
        <taxon>Bacillati</taxon>
        <taxon>Bacillota</taxon>
        <taxon>Bacilli</taxon>
        <taxon>Lactobacillales</taxon>
        <taxon>Carnobacteriaceae</taxon>
        <taxon>Alkalibacterium</taxon>
    </lineage>
</organism>
<accession>A0A2T0W3V0</accession>
<gene>
    <name evidence="8" type="ORF">CLV38_12127</name>
</gene>
<dbReference type="Pfam" id="PF07927">
    <property type="entry name" value="HicA_toxin"/>
    <property type="match status" value="1"/>
</dbReference>
<dbReference type="Proteomes" id="UP000238205">
    <property type="component" value="Unassembled WGS sequence"/>
</dbReference>